<dbReference type="AlphaFoldDB" id="A0A5J4WIL3"/>
<protein>
    <recommendedName>
        <fullName evidence="3">Cyclin N-terminal domain-containing protein</fullName>
    </recommendedName>
</protein>
<evidence type="ECO:0000313" key="2">
    <source>
        <dbReference type="Proteomes" id="UP000324800"/>
    </source>
</evidence>
<accession>A0A5J4WIL3</accession>
<dbReference type="Gene3D" id="1.10.472.10">
    <property type="entry name" value="Cyclin-like"/>
    <property type="match status" value="1"/>
</dbReference>
<dbReference type="Pfam" id="PF08613">
    <property type="entry name" value="Cyclin"/>
    <property type="match status" value="1"/>
</dbReference>
<gene>
    <name evidence="1" type="ORF">EZS28_010315</name>
</gene>
<dbReference type="EMBL" id="SNRW01002025">
    <property type="protein sequence ID" value="KAA6394155.1"/>
    <property type="molecule type" value="Genomic_DNA"/>
</dbReference>
<dbReference type="Proteomes" id="UP000324800">
    <property type="component" value="Unassembled WGS sequence"/>
</dbReference>
<sequence>MKQFNLQLASRIYQILEDAVPGAGEVTSVSSITTFFKYLQLNAHMQIKEQIMAIALLQQFIHNQAKKSIHVLNKQNIGTMFVVLIIITMKTCRDVTPPNSFFANEFDIQLEVLNKSERTFLKVINHEVWIDENHYSQLFEDIMKNVIVKTDL</sequence>
<name>A0A5J4WIL3_9EUKA</name>
<reference evidence="1 2" key="1">
    <citation type="submission" date="2019-03" db="EMBL/GenBank/DDBJ databases">
        <title>Single cell metagenomics reveals metabolic interactions within the superorganism composed of flagellate Streblomastix strix and complex community of Bacteroidetes bacteria on its surface.</title>
        <authorList>
            <person name="Treitli S.C."/>
            <person name="Kolisko M."/>
            <person name="Husnik F."/>
            <person name="Keeling P."/>
            <person name="Hampl V."/>
        </authorList>
    </citation>
    <scope>NUCLEOTIDE SEQUENCE [LARGE SCALE GENOMIC DNA]</scope>
    <source>
        <strain evidence="1">ST1C</strain>
    </source>
</reference>
<dbReference type="GO" id="GO:0019901">
    <property type="term" value="F:protein kinase binding"/>
    <property type="evidence" value="ECO:0007669"/>
    <property type="project" value="InterPro"/>
</dbReference>
<organism evidence="1 2">
    <name type="scientific">Streblomastix strix</name>
    <dbReference type="NCBI Taxonomy" id="222440"/>
    <lineage>
        <taxon>Eukaryota</taxon>
        <taxon>Metamonada</taxon>
        <taxon>Preaxostyla</taxon>
        <taxon>Oxymonadida</taxon>
        <taxon>Streblomastigidae</taxon>
        <taxon>Streblomastix</taxon>
    </lineage>
</organism>
<evidence type="ECO:0008006" key="3">
    <source>
        <dbReference type="Google" id="ProtNLM"/>
    </source>
</evidence>
<comment type="caution">
    <text evidence="1">The sequence shown here is derived from an EMBL/GenBank/DDBJ whole genome shotgun (WGS) entry which is preliminary data.</text>
</comment>
<evidence type="ECO:0000313" key="1">
    <source>
        <dbReference type="EMBL" id="KAA6394155.1"/>
    </source>
</evidence>
<proteinExistence type="predicted"/>
<dbReference type="InterPro" id="IPR013922">
    <property type="entry name" value="Cyclin_PHO80-like"/>
</dbReference>